<feature type="compositionally biased region" description="Basic and acidic residues" evidence="5">
    <location>
        <begin position="1"/>
        <end position="10"/>
    </location>
</feature>
<comment type="subcellular location">
    <subcellularLocation>
        <location evidence="1">Membrane</location>
        <topology evidence="1">Multi-pass membrane protein</topology>
    </subcellularLocation>
</comment>
<accession>A0A7R8CP76</accession>
<feature type="transmembrane region" description="Helical" evidence="6">
    <location>
        <begin position="415"/>
        <end position="432"/>
    </location>
</feature>
<keyword evidence="4 6" id="KW-0472">Membrane</keyword>
<dbReference type="PANTHER" id="PTHR46474">
    <property type="entry name" value="TWO PORE CALCIUM CHANNEL PROTEIN 1"/>
    <property type="match status" value="1"/>
</dbReference>
<dbReference type="PANTHER" id="PTHR46474:SF1">
    <property type="entry name" value="TWO PORE CHANNEL PROTEIN 1"/>
    <property type="match status" value="1"/>
</dbReference>
<evidence type="ECO:0000256" key="4">
    <source>
        <dbReference type="ARBA" id="ARBA00023136"/>
    </source>
</evidence>
<keyword evidence="2 6" id="KW-0812">Transmembrane</keyword>
<dbReference type="EMBL" id="HG994593">
    <property type="protein sequence ID" value="CAF2837260.1"/>
    <property type="molecule type" value="Genomic_DNA"/>
</dbReference>
<dbReference type="Gene3D" id="1.10.287.70">
    <property type="match status" value="1"/>
</dbReference>
<evidence type="ECO:0000256" key="2">
    <source>
        <dbReference type="ARBA" id="ARBA00022692"/>
    </source>
</evidence>
<feature type="transmembrane region" description="Helical" evidence="6">
    <location>
        <begin position="389"/>
        <end position="409"/>
    </location>
</feature>
<dbReference type="GO" id="GO:0022832">
    <property type="term" value="F:voltage-gated channel activity"/>
    <property type="evidence" value="ECO:0007669"/>
    <property type="project" value="InterPro"/>
</dbReference>
<evidence type="ECO:0000256" key="1">
    <source>
        <dbReference type="ARBA" id="ARBA00004141"/>
    </source>
</evidence>
<dbReference type="OrthoDB" id="10068803at2759"/>
<dbReference type="InterPro" id="IPR005821">
    <property type="entry name" value="Ion_trans_dom"/>
</dbReference>
<feature type="transmembrane region" description="Helical" evidence="6">
    <location>
        <begin position="123"/>
        <end position="143"/>
    </location>
</feature>
<dbReference type="GO" id="GO:0005216">
    <property type="term" value="F:monoatomic ion channel activity"/>
    <property type="evidence" value="ECO:0007669"/>
    <property type="project" value="InterPro"/>
</dbReference>
<feature type="domain" description="Ion transport" evidence="7">
    <location>
        <begin position="119"/>
        <end position="278"/>
    </location>
</feature>
<feature type="region of interest" description="Disordered" evidence="5">
    <location>
        <begin position="1"/>
        <end position="28"/>
    </location>
</feature>
<protein>
    <submittedName>
        <fullName evidence="8">TPCN1</fullName>
    </submittedName>
</protein>
<dbReference type="GO" id="GO:0005765">
    <property type="term" value="C:lysosomal membrane"/>
    <property type="evidence" value="ECO:0007669"/>
    <property type="project" value="InterPro"/>
</dbReference>
<dbReference type="SUPFAM" id="SSF47473">
    <property type="entry name" value="EF-hand"/>
    <property type="match status" value="1"/>
</dbReference>
<keyword evidence="3 6" id="KW-1133">Transmembrane helix</keyword>
<evidence type="ECO:0000259" key="7">
    <source>
        <dbReference type="Pfam" id="PF00520"/>
    </source>
</evidence>
<feature type="transmembrane region" description="Helical" evidence="6">
    <location>
        <begin position="252"/>
        <end position="272"/>
    </location>
</feature>
<proteinExistence type="predicted"/>
<dbReference type="SUPFAM" id="SSF81324">
    <property type="entry name" value="Voltage-gated potassium channels"/>
    <property type="match status" value="2"/>
</dbReference>
<evidence type="ECO:0000313" key="8">
    <source>
        <dbReference type="EMBL" id="CAF2837260.1"/>
    </source>
</evidence>
<organism evidence="8 9">
    <name type="scientific">Lepeophtheirus salmonis</name>
    <name type="common">Salmon louse</name>
    <name type="synonym">Caligus salmonis</name>
    <dbReference type="NCBI Taxonomy" id="72036"/>
    <lineage>
        <taxon>Eukaryota</taxon>
        <taxon>Metazoa</taxon>
        <taxon>Ecdysozoa</taxon>
        <taxon>Arthropoda</taxon>
        <taxon>Crustacea</taxon>
        <taxon>Multicrustacea</taxon>
        <taxon>Hexanauplia</taxon>
        <taxon>Copepoda</taxon>
        <taxon>Siphonostomatoida</taxon>
        <taxon>Caligidae</taxon>
        <taxon>Lepeophtheirus</taxon>
    </lineage>
</organism>
<evidence type="ECO:0000313" key="9">
    <source>
        <dbReference type="Proteomes" id="UP000675881"/>
    </source>
</evidence>
<dbReference type="Gene3D" id="1.20.120.350">
    <property type="entry name" value="Voltage-gated potassium channels. Chain C"/>
    <property type="match status" value="1"/>
</dbReference>
<dbReference type="GO" id="GO:0010008">
    <property type="term" value="C:endosome membrane"/>
    <property type="evidence" value="ECO:0007669"/>
    <property type="project" value="TreeGrafter"/>
</dbReference>
<gene>
    <name evidence="8" type="ORF">LSAA_5746</name>
</gene>
<dbReference type="InterPro" id="IPR027359">
    <property type="entry name" value="Volt_channel_dom_sf"/>
</dbReference>
<feature type="transmembrane region" description="Helical" evidence="6">
    <location>
        <begin position="92"/>
        <end position="111"/>
    </location>
</feature>
<feature type="transmembrane region" description="Helical" evidence="6">
    <location>
        <begin position="453"/>
        <end position="478"/>
    </location>
</feature>
<feature type="domain" description="Ion transport" evidence="7">
    <location>
        <begin position="384"/>
        <end position="482"/>
    </location>
</feature>
<evidence type="ECO:0000256" key="3">
    <source>
        <dbReference type="ARBA" id="ARBA00022989"/>
    </source>
</evidence>
<keyword evidence="9" id="KW-1185">Reference proteome</keyword>
<name>A0A7R8CP76_LEPSM</name>
<dbReference type="InterPro" id="IPR028801">
    <property type="entry name" value="TPC1_animal"/>
</dbReference>
<dbReference type="AlphaFoldDB" id="A0A7R8CP76"/>
<dbReference type="Pfam" id="PF00520">
    <property type="entry name" value="Ion_trans"/>
    <property type="match status" value="2"/>
</dbReference>
<evidence type="ECO:0000256" key="5">
    <source>
        <dbReference type="SAM" id="MobiDB-lite"/>
    </source>
</evidence>
<evidence type="ECO:0000256" key="6">
    <source>
        <dbReference type="SAM" id="Phobius"/>
    </source>
</evidence>
<reference evidence="8" key="1">
    <citation type="submission" date="2021-02" db="EMBL/GenBank/DDBJ databases">
        <authorList>
            <person name="Bekaert M."/>
        </authorList>
    </citation>
    <scope>NUCLEOTIDE SEQUENCE</scope>
    <source>
        <strain evidence="8">IoA-00</strain>
    </source>
</reference>
<dbReference type="Proteomes" id="UP000675881">
    <property type="component" value="Chromosome 14"/>
</dbReference>
<feature type="transmembrane region" description="Helical" evidence="6">
    <location>
        <begin position="218"/>
        <end position="240"/>
    </location>
</feature>
<dbReference type="InterPro" id="IPR011992">
    <property type="entry name" value="EF-hand-dom_pair"/>
</dbReference>
<sequence length="577" mass="66831">MDEPIEDNKSHHSLQLNETSKDVPNIVGNTSGVSSRTFAYREMPDYEVANSHWDSNYREASIFLEEGLNNEKFNHHPCSSEALPAYLLVHNVVFNVIDLCASIVLLGLAFFEDPCLPSVKFPPIIHAGIELCSLVLVAVQVLLKTRWIGWKDFFRHKRTAFKIGTLFVMVIETLTVMVRNQTHFRVTRALRPIFIIDNHYCWGVRRFIRQILQSLPPIFDMMGLIVFVMIIYSVFGFYLFSDWDPDNFQTFVQSFVSLFVLLTTANYPDVMMKSYHKSFLRKAAQHAFKLLVTRERKNVISFNHFRGLITFYKPSASDTEAFLIFKFLNKSQLKFITLDEFYNVYDACVYKWRPAKSDEPWYNDSISGCTKKIFELINKIVTSAWFDHSISFVVLINGIILLVQAGVMASAVEDQYIYVTWISYFFIGLYTAEATFKLLGLGLNKYFSDSWNTFDFITTVLGILSLIFEYLGTPIFFYCYTTTPQALVLISNKNRGFEMFLELRLFCIPECASMVYHSKIVARTHLSNNFTSLKKGLPQIFVNNWFVIMEGFAHVKNESSRLFFMKLFSLEFSIKSV</sequence>